<dbReference type="EMBL" id="SEWF01000041">
    <property type="protein sequence ID" value="RYU93577.1"/>
    <property type="molecule type" value="Genomic_DNA"/>
</dbReference>
<keyword evidence="2" id="KW-1185">Reference proteome</keyword>
<proteinExistence type="predicted"/>
<dbReference type="OrthoDB" id="9924632at2"/>
<protein>
    <submittedName>
        <fullName evidence="1">Uncharacterized protein</fullName>
    </submittedName>
</protein>
<dbReference type="RefSeq" id="WP_130023271.1">
    <property type="nucleotide sequence ID" value="NZ_SEWF01000041.1"/>
</dbReference>
<reference evidence="1 2" key="1">
    <citation type="submission" date="2019-02" db="EMBL/GenBank/DDBJ databases">
        <title>Bacterial novel species Emticicia sp. 17J42-9 isolated from soil.</title>
        <authorList>
            <person name="Jung H.-Y."/>
        </authorList>
    </citation>
    <scope>NUCLEOTIDE SEQUENCE [LARGE SCALE GENOMIC DNA]</scope>
    <source>
        <strain evidence="1 2">17J42-9</strain>
    </source>
</reference>
<evidence type="ECO:0000313" key="1">
    <source>
        <dbReference type="EMBL" id="RYU93577.1"/>
    </source>
</evidence>
<comment type="caution">
    <text evidence="1">The sequence shown here is derived from an EMBL/GenBank/DDBJ whole genome shotgun (WGS) entry which is preliminary data.</text>
</comment>
<dbReference type="AlphaFoldDB" id="A0A4Q5LVN8"/>
<gene>
    <name evidence="1" type="ORF">EWM59_21255</name>
</gene>
<dbReference type="Proteomes" id="UP000293162">
    <property type="component" value="Unassembled WGS sequence"/>
</dbReference>
<sequence>MKPYEEFKKTVYDALENSHLLPEEITEQDSAITLSISNDDDTPECLKNLSHILVSEQLRFNSSISVSSQIQTIRISVFNY</sequence>
<name>A0A4Q5LVN8_9BACT</name>
<evidence type="ECO:0000313" key="2">
    <source>
        <dbReference type="Proteomes" id="UP000293162"/>
    </source>
</evidence>
<organism evidence="1 2">
    <name type="scientific">Emticicia agri</name>
    <dbReference type="NCBI Taxonomy" id="2492393"/>
    <lineage>
        <taxon>Bacteria</taxon>
        <taxon>Pseudomonadati</taxon>
        <taxon>Bacteroidota</taxon>
        <taxon>Cytophagia</taxon>
        <taxon>Cytophagales</taxon>
        <taxon>Leadbetterellaceae</taxon>
        <taxon>Emticicia</taxon>
    </lineage>
</organism>
<accession>A0A4Q5LVN8</accession>